<sequence length="809" mass="92257">MVQREVHKAKDLASFLRSKEEDFTSSRDASSCYFVRMTRYSLVFLSAKCYPCEVMLPNEIRGFVQLGFGQGHMGRSGRGHWYYSSVCVCVGSSCGVGWVFGGKVRCCASILWMKNQLSAYDIHYNMYPSFVTTSLPLPYPTIQYFTQEPSILILDIISSVLYQNYLREFWSTVVAYDPSSSVDETEQRPLREFLIKFSVLNEQRPLTLNFNTLCSSTSLDYKNGKYVATPIPEVVKLLAGTTPPLNPSKVPNIELTDHMIAVNNQKDLVSPFLFSRKKKKVKSQTVTPTLPKSQGPEALESHPQKRKKPLSKKVPKETKATPPSSQRRVLHNPTQSPQAPYLILKIQRETYNSLHADKGLPSMISNKGTAKTTSHPERPLGDKDSEGNIPPADMKPINPTIVDPLRTGAEYQVDETQSTRLSDEKEVFAAGDDMEEETQAGEEEYQSPSPNKEKLELSYFPPTQESDSDSSSPDVKKFNNTIPFTERQLIKYLRKVSRILFSRINQEQLAQHKEADVSYASLRASIEGYYEENIYHREHTYKLVQATMDSLDKTSTDRAYTEKPHPYTEGEHVTIEDDAKKPESKKAEKEPTKVVPISTVKPPPTDPILKIPTPEVQPITTIISTSQLEPREKFKKAHDAKHQVLKREHSLKSKRAMKLRKKRFEQYIWTTSSRLRPEPITDVKIHPNTKLAVLTVYRENDKRKFQKKNTIVKDLMTSLGKRYKRVKKIPKKLRIYSALPAPTPEQAPSESSRRKRKHMELQPKIKVHGLKCNKSIPKGILFVNNMAIEEPEYGIFFTDVFGDQSLPKM</sequence>
<keyword evidence="2" id="KW-0472">Membrane</keyword>
<feature type="compositionally biased region" description="Polar residues" evidence="1">
    <location>
        <begin position="363"/>
        <end position="373"/>
    </location>
</feature>
<feature type="transmembrane region" description="Helical" evidence="2">
    <location>
        <begin position="81"/>
        <end position="101"/>
    </location>
</feature>
<accession>A0A6L2JLB8</accession>
<keyword evidence="2" id="KW-0812">Transmembrane</keyword>
<feature type="compositionally biased region" description="Basic residues" evidence="1">
    <location>
        <begin position="304"/>
        <end position="313"/>
    </location>
</feature>
<name>A0A6L2JLB8_TANCI</name>
<proteinExistence type="predicted"/>
<feature type="compositionally biased region" description="Basic and acidic residues" evidence="1">
    <location>
        <begin position="374"/>
        <end position="386"/>
    </location>
</feature>
<feature type="region of interest" description="Disordered" evidence="1">
    <location>
        <begin position="357"/>
        <end position="397"/>
    </location>
</feature>
<dbReference type="EMBL" id="BKCJ010000929">
    <property type="protein sequence ID" value="GEU37439.1"/>
    <property type="molecule type" value="Genomic_DNA"/>
</dbReference>
<feature type="compositionally biased region" description="Basic and acidic residues" evidence="1">
    <location>
        <begin position="557"/>
        <end position="592"/>
    </location>
</feature>
<feature type="region of interest" description="Disordered" evidence="1">
    <location>
        <begin position="280"/>
        <end position="339"/>
    </location>
</feature>
<evidence type="ECO:0000313" key="3">
    <source>
        <dbReference type="EMBL" id="GEU37439.1"/>
    </source>
</evidence>
<feature type="region of interest" description="Disordered" evidence="1">
    <location>
        <begin position="433"/>
        <end position="476"/>
    </location>
</feature>
<feature type="region of interest" description="Disordered" evidence="1">
    <location>
        <begin position="557"/>
        <end position="609"/>
    </location>
</feature>
<protein>
    <recommendedName>
        <fullName evidence="4">Integrase, catalytic region, zinc finger, CCHC-type, peptidase aspartic, catalytic</fullName>
    </recommendedName>
</protein>
<feature type="compositionally biased region" description="Polar residues" evidence="1">
    <location>
        <begin position="283"/>
        <end position="292"/>
    </location>
</feature>
<evidence type="ECO:0008006" key="4">
    <source>
        <dbReference type="Google" id="ProtNLM"/>
    </source>
</evidence>
<dbReference type="AlphaFoldDB" id="A0A6L2JLB8"/>
<organism evidence="3">
    <name type="scientific">Tanacetum cinerariifolium</name>
    <name type="common">Dalmatian daisy</name>
    <name type="synonym">Chrysanthemum cinerariifolium</name>
    <dbReference type="NCBI Taxonomy" id="118510"/>
    <lineage>
        <taxon>Eukaryota</taxon>
        <taxon>Viridiplantae</taxon>
        <taxon>Streptophyta</taxon>
        <taxon>Embryophyta</taxon>
        <taxon>Tracheophyta</taxon>
        <taxon>Spermatophyta</taxon>
        <taxon>Magnoliopsida</taxon>
        <taxon>eudicotyledons</taxon>
        <taxon>Gunneridae</taxon>
        <taxon>Pentapetalae</taxon>
        <taxon>asterids</taxon>
        <taxon>campanulids</taxon>
        <taxon>Asterales</taxon>
        <taxon>Asteraceae</taxon>
        <taxon>Asteroideae</taxon>
        <taxon>Anthemideae</taxon>
        <taxon>Anthemidinae</taxon>
        <taxon>Tanacetum</taxon>
    </lineage>
</organism>
<keyword evidence="2" id="KW-1133">Transmembrane helix</keyword>
<feature type="compositionally biased region" description="Polar residues" evidence="1">
    <location>
        <begin position="321"/>
        <end position="338"/>
    </location>
</feature>
<evidence type="ECO:0000256" key="2">
    <source>
        <dbReference type="SAM" id="Phobius"/>
    </source>
</evidence>
<evidence type="ECO:0000256" key="1">
    <source>
        <dbReference type="SAM" id="MobiDB-lite"/>
    </source>
</evidence>
<comment type="caution">
    <text evidence="3">The sequence shown here is derived from an EMBL/GenBank/DDBJ whole genome shotgun (WGS) entry which is preliminary data.</text>
</comment>
<feature type="compositionally biased region" description="Acidic residues" evidence="1">
    <location>
        <begin position="433"/>
        <end position="445"/>
    </location>
</feature>
<reference evidence="3" key="1">
    <citation type="journal article" date="2019" name="Sci. Rep.">
        <title>Draft genome of Tanacetum cinerariifolium, the natural source of mosquito coil.</title>
        <authorList>
            <person name="Yamashiro T."/>
            <person name="Shiraishi A."/>
            <person name="Satake H."/>
            <person name="Nakayama K."/>
        </authorList>
    </citation>
    <scope>NUCLEOTIDE SEQUENCE</scope>
</reference>
<feature type="region of interest" description="Disordered" evidence="1">
    <location>
        <begin position="739"/>
        <end position="761"/>
    </location>
</feature>
<gene>
    <name evidence="3" type="ORF">Tci_009417</name>
</gene>